<keyword evidence="1" id="KW-0560">Oxidoreductase</keyword>
<dbReference type="Gene3D" id="2.60.120.620">
    <property type="entry name" value="q2cbj1_9rhob like domain"/>
    <property type="match status" value="1"/>
</dbReference>
<keyword evidence="1" id="KW-0479">Metal-binding</keyword>
<dbReference type="InterPro" id="IPR018655">
    <property type="entry name" value="DUF2086"/>
</dbReference>
<comment type="similarity">
    <text evidence="1">Belongs to the iron/ascorbate-dependent oxidoreductase family.</text>
</comment>
<dbReference type="STRING" id="44933.SAMN05660971_01453"/>
<sequence length="248" mass="28276">MTMPGVVRPEPILPTAITRLEALDWQDVEQELDGRGVAVLSGLLDEGECRLLAGLYARRELFRRHIAMARHGFGQGEYRYFNYPLPRPIAELRTALYARIAPVANRWNQWMNQERRYPDRHADFLAQCHAAGQQRPTPLLLRYHAGDYNCLHQDLYGDLAFPLQAVILLTEPGLDHQGGELVLTEQRPRRQSRVEVLPLQRGDMAILASHHRPVQGARGVYRVNMRHGVSRVRAGQRLSAGIIFHDAE</sequence>
<feature type="domain" description="Fe2OG dioxygenase" evidence="2">
    <location>
        <begin position="134"/>
        <end position="247"/>
    </location>
</feature>
<proteinExistence type="inferred from homology"/>
<gene>
    <name evidence="3" type="ORF">HCU01_09560</name>
    <name evidence="4" type="ORF">SAMN05660971_01453</name>
</gene>
<evidence type="ECO:0000313" key="4">
    <source>
        <dbReference type="EMBL" id="SHL82173.1"/>
    </source>
</evidence>
<keyword evidence="6" id="KW-1185">Reference proteome</keyword>
<dbReference type="GO" id="GO:0046872">
    <property type="term" value="F:metal ion binding"/>
    <property type="evidence" value="ECO:0007669"/>
    <property type="project" value="UniProtKB-KW"/>
</dbReference>
<dbReference type="InterPro" id="IPR005123">
    <property type="entry name" value="Oxoglu/Fe-dep_dioxygenase_dom"/>
</dbReference>
<dbReference type="Pfam" id="PF09859">
    <property type="entry name" value="Oxygenase-NA"/>
    <property type="match status" value="1"/>
</dbReference>
<dbReference type="RefSeq" id="WP_073434357.1">
    <property type="nucleotide sequence ID" value="NZ_BJXU01000033.1"/>
</dbReference>
<evidence type="ECO:0000256" key="1">
    <source>
        <dbReference type="RuleBase" id="RU003682"/>
    </source>
</evidence>
<evidence type="ECO:0000313" key="3">
    <source>
        <dbReference type="EMBL" id="GEN23007.1"/>
    </source>
</evidence>
<name>A0A1M7DS16_9GAMM</name>
<accession>A0A1M7DS16</accession>
<dbReference type="EMBL" id="FRCA01000003">
    <property type="protein sequence ID" value="SHL82173.1"/>
    <property type="molecule type" value="Genomic_DNA"/>
</dbReference>
<dbReference type="Proteomes" id="UP000321726">
    <property type="component" value="Unassembled WGS sequence"/>
</dbReference>
<evidence type="ECO:0000313" key="5">
    <source>
        <dbReference type="Proteomes" id="UP000184123"/>
    </source>
</evidence>
<organism evidence="4 5">
    <name type="scientific">Halomonas cupida</name>
    <dbReference type="NCBI Taxonomy" id="44933"/>
    <lineage>
        <taxon>Bacteria</taxon>
        <taxon>Pseudomonadati</taxon>
        <taxon>Pseudomonadota</taxon>
        <taxon>Gammaproteobacteria</taxon>
        <taxon>Oceanospirillales</taxon>
        <taxon>Halomonadaceae</taxon>
        <taxon>Halomonas</taxon>
    </lineage>
</organism>
<protein>
    <submittedName>
        <fullName evidence="3">Prolyl 4-hydroxylase</fullName>
    </submittedName>
</protein>
<reference evidence="4 5" key="1">
    <citation type="submission" date="2016-11" db="EMBL/GenBank/DDBJ databases">
        <authorList>
            <person name="Jaros S."/>
            <person name="Januszkiewicz K."/>
            <person name="Wedrychowicz H."/>
        </authorList>
    </citation>
    <scope>NUCLEOTIDE SEQUENCE [LARGE SCALE GENOMIC DNA]</scope>
    <source>
        <strain evidence="4 5">DSM 4740</strain>
    </source>
</reference>
<dbReference type="PROSITE" id="PS51471">
    <property type="entry name" value="FE2OG_OXY"/>
    <property type="match status" value="1"/>
</dbReference>
<keyword evidence="1" id="KW-0408">Iron</keyword>
<reference evidence="3 6" key="2">
    <citation type="submission" date="2019-07" db="EMBL/GenBank/DDBJ databases">
        <title>Whole genome shotgun sequence of Halomonas cupida NBRC 102219.</title>
        <authorList>
            <person name="Hosoyama A."/>
            <person name="Uohara A."/>
            <person name="Ohji S."/>
            <person name="Ichikawa N."/>
        </authorList>
    </citation>
    <scope>NUCLEOTIDE SEQUENCE [LARGE SCALE GENOMIC DNA]</scope>
    <source>
        <strain evidence="3 6">NBRC 102219</strain>
    </source>
</reference>
<dbReference type="EMBL" id="BJXU01000033">
    <property type="protein sequence ID" value="GEN23007.1"/>
    <property type="molecule type" value="Genomic_DNA"/>
</dbReference>
<evidence type="ECO:0000313" key="6">
    <source>
        <dbReference type="Proteomes" id="UP000321726"/>
    </source>
</evidence>
<dbReference type="OrthoDB" id="9781972at2"/>
<dbReference type="GO" id="GO:0016491">
    <property type="term" value="F:oxidoreductase activity"/>
    <property type="evidence" value="ECO:0007669"/>
    <property type="project" value="UniProtKB-KW"/>
</dbReference>
<dbReference type="Proteomes" id="UP000184123">
    <property type="component" value="Unassembled WGS sequence"/>
</dbReference>
<evidence type="ECO:0000259" key="2">
    <source>
        <dbReference type="PROSITE" id="PS51471"/>
    </source>
</evidence>
<dbReference type="AlphaFoldDB" id="A0A1M7DS16"/>